<sequence>MFVQRASTLLRTQQRILGSCYLQAVKGYCYYAKEPYKQRPFSLKQQSVLLPGKDRIRASVLVEDPSTLMHEIPGSPQVKTAYDCLRHGLEVSGDGPCIGSRKQGSDKYEFINYSEVITKSQRIGSGLIQLGLKPCNDTFIGVFALNSEQFFLTVFACASYSIVPVPLYVSLGFQSIIYIINQVSLPVVIVNNEQNALKILQNLEQVPSLRHLVMMDPITPQIEKMAKKGNVSLLQFAQLENIGRNNLQELVLPKPDDLFSIPYTSGTTGVPKGVMLTHKSVVSCVSALRFAYGESGIFGGSIISYLPPAHIYEIVNQVASMYFARRIAFYSGDVKNLMNEIKIVNPTILPLVPRLMNALYGRVMEKVSGSTLKSFLLRTALKRKEKLLKRGKVSNQTIWDKLVFKNFQKELGTGVHILSTTSAPISPEVMSFFRCATGCYVFEAYGQTEVMAATMTLPLEYAGGSPGAPLPCNHIKLVDVPEMGYFSKDDFGEICIKGPNVFKGYFKNEKITQESLIDGWQHTGDIGRWLPNGCLQIVDRKKHLFKLSQGEYIAPEKVEAIYSESELVLQILVDGQSDQDYVVALVLPEPTTLKSWLKAKGHKLSEDISELLANKELRKNFLLELRKIGSQKDLNSLEQARNLAFLPEPFSVDNNLMSPTFKVRRGDARKHYESLILSLYKEGPLV</sequence>
<evidence type="ECO:0000313" key="5">
    <source>
        <dbReference type="EMBL" id="GFS87852.1"/>
    </source>
</evidence>
<dbReference type="PROSITE" id="PS00455">
    <property type="entry name" value="AMP_BINDING"/>
    <property type="match status" value="1"/>
</dbReference>
<dbReference type="EMBL" id="BMAW01004261">
    <property type="protein sequence ID" value="GFS87852.1"/>
    <property type="molecule type" value="Genomic_DNA"/>
</dbReference>
<dbReference type="Gene3D" id="3.40.50.12780">
    <property type="entry name" value="N-terminal domain of ligase-like"/>
    <property type="match status" value="1"/>
</dbReference>
<dbReference type="PANTHER" id="PTHR43272:SF89">
    <property type="entry name" value="LONG-CHAIN-FATTY-ACID--COA LIGASE"/>
    <property type="match status" value="1"/>
</dbReference>
<protein>
    <recommendedName>
        <fullName evidence="3">long-chain-fatty-acid--CoA ligase</fullName>
        <ecNumber evidence="3">6.2.1.3</ecNumber>
    </recommendedName>
</protein>
<keyword evidence="6" id="KW-1185">Reference proteome</keyword>
<dbReference type="GO" id="GO:0004467">
    <property type="term" value="F:long-chain fatty acid-CoA ligase activity"/>
    <property type="evidence" value="ECO:0007669"/>
    <property type="project" value="UniProtKB-EC"/>
</dbReference>
<dbReference type="GO" id="GO:0005783">
    <property type="term" value="C:endoplasmic reticulum"/>
    <property type="evidence" value="ECO:0007669"/>
    <property type="project" value="TreeGrafter"/>
</dbReference>
<evidence type="ECO:0000313" key="6">
    <source>
        <dbReference type="Proteomes" id="UP000887013"/>
    </source>
</evidence>
<evidence type="ECO:0000259" key="4">
    <source>
        <dbReference type="Pfam" id="PF00501"/>
    </source>
</evidence>
<dbReference type="InterPro" id="IPR042099">
    <property type="entry name" value="ANL_N_sf"/>
</dbReference>
<reference evidence="5" key="1">
    <citation type="submission" date="2020-08" db="EMBL/GenBank/DDBJ databases">
        <title>Multicomponent nature underlies the extraordinary mechanical properties of spider dragline silk.</title>
        <authorList>
            <person name="Kono N."/>
            <person name="Nakamura H."/>
            <person name="Mori M."/>
            <person name="Yoshida Y."/>
            <person name="Ohtoshi R."/>
            <person name="Malay A.D."/>
            <person name="Moran D.A.P."/>
            <person name="Tomita M."/>
            <person name="Numata K."/>
            <person name="Arakawa K."/>
        </authorList>
    </citation>
    <scope>NUCLEOTIDE SEQUENCE</scope>
</reference>
<dbReference type="Pfam" id="PF00501">
    <property type="entry name" value="AMP-binding"/>
    <property type="match status" value="1"/>
</dbReference>
<evidence type="ECO:0000256" key="1">
    <source>
        <dbReference type="ARBA" id="ARBA00022598"/>
    </source>
</evidence>
<feature type="domain" description="AMP-dependent synthetase/ligase" evidence="4">
    <location>
        <begin position="106"/>
        <end position="506"/>
    </location>
</feature>
<organism evidence="5 6">
    <name type="scientific">Nephila pilipes</name>
    <name type="common">Giant wood spider</name>
    <name type="synonym">Nephila maculata</name>
    <dbReference type="NCBI Taxonomy" id="299642"/>
    <lineage>
        <taxon>Eukaryota</taxon>
        <taxon>Metazoa</taxon>
        <taxon>Ecdysozoa</taxon>
        <taxon>Arthropoda</taxon>
        <taxon>Chelicerata</taxon>
        <taxon>Arachnida</taxon>
        <taxon>Araneae</taxon>
        <taxon>Araneomorphae</taxon>
        <taxon>Entelegynae</taxon>
        <taxon>Araneoidea</taxon>
        <taxon>Nephilidae</taxon>
        <taxon>Nephila</taxon>
    </lineage>
</organism>
<dbReference type="GO" id="GO:0016020">
    <property type="term" value="C:membrane"/>
    <property type="evidence" value="ECO:0007669"/>
    <property type="project" value="TreeGrafter"/>
</dbReference>
<name>A0A8X6TAP2_NEPPI</name>
<accession>A0A8X6TAP2</accession>
<comment type="caution">
    <text evidence="5">The sequence shown here is derived from an EMBL/GenBank/DDBJ whole genome shotgun (WGS) entry which is preliminary data.</text>
</comment>
<dbReference type="OrthoDB" id="1700726at2759"/>
<evidence type="ECO:0000256" key="2">
    <source>
        <dbReference type="ARBA" id="ARBA00022832"/>
    </source>
</evidence>
<dbReference type="EC" id="6.2.1.3" evidence="3"/>
<dbReference type="InterPro" id="IPR020845">
    <property type="entry name" value="AMP-binding_CS"/>
</dbReference>
<keyword evidence="1 5" id="KW-0436">Ligase</keyword>
<keyword evidence="2" id="KW-0276">Fatty acid metabolism</keyword>
<dbReference type="InterPro" id="IPR000873">
    <property type="entry name" value="AMP-dep_synth/lig_dom"/>
</dbReference>
<dbReference type="SUPFAM" id="SSF56801">
    <property type="entry name" value="Acetyl-CoA synthetase-like"/>
    <property type="match status" value="1"/>
</dbReference>
<dbReference type="AlphaFoldDB" id="A0A8X6TAP2"/>
<dbReference type="Proteomes" id="UP000887013">
    <property type="component" value="Unassembled WGS sequence"/>
</dbReference>
<proteinExistence type="predicted"/>
<evidence type="ECO:0000256" key="3">
    <source>
        <dbReference type="ARBA" id="ARBA00026121"/>
    </source>
</evidence>
<keyword evidence="2" id="KW-0443">Lipid metabolism</keyword>
<gene>
    <name evidence="5" type="primary">ACSL1</name>
    <name evidence="5" type="ORF">NPIL_293651</name>
</gene>
<dbReference type="PANTHER" id="PTHR43272">
    <property type="entry name" value="LONG-CHAIN-FATTY-ACID--COA LIGASE"/>
    <property type="match status" value="1"/>
</dbReference>